<dbReference type="EMBL" id="CP041614">
    <property type="protein sequence ID" value="QDO86318.1"/>
    <property type="molecule type" value="Genomic_DNA"/>
</dbReference>
<evidence type="ECO:0000313" key="3">
    <source>
        <dbReference type="Proteomes" id="UP000315947"/>
    </source>
</evidence>
<keyword evidence="3" id="KW-1185">Reference proteome</keyword>
<dbReference type="CDD" id="cd06587">
    <property type="entry name" value="VOC"/>
    <property type="match status" value="1"/>
</dbReference>
<feature type="domain" description="VOC" evidence="1">
    <location>
        <begin position="2"/>
        <end position="117"/>
    </location>
</feature>
<organism evidence="2 3">
    <name type="scientific">Shewanella psychropiezotolerans</name>
    <dbReference type="NCBI Taxonomy" id="2593655"/>
    <lineage>
        <taxon>Bacteria</taxon>
        <taxon>Pseudomonadati</taxon>
        <taxon>Pseudomonadota</taxon>
        <taxon>Gammaproteobacteria</taxon>
        <taxon>Alteromonadales</taxon>
        <taxon>Shewanellaceae</taxon>
        <taxon>Shewanella</taxon>
    </lineage>
</organism>
<dbReference type="InterPro" id="IPR029068">
    <property type="entry name" value="Glyas_Bleomycin-R_OHBP_Dase"/>
</dbReference>
<gene>
    <name evidence="2" type="ORF">FM037_27450</name>
</gene>
<reference evidence="2 3" key="1">
    <citation type="submission" date="2019-07" db="EMBL/GenBank/DDBJ databases">
        <title>Shewanella sp. YLB-06 whole genomic sequence.</title>
        <authorList>
            <person name="Yu L."/>
        </authorList>
    </citation>
    <scope>NUCLEOTIDE SEQUENCE [LARGE SCALE GENOMIC DNA]</scope>
    <source>
        <strain evidence="2 3">YLB-06</strain>
    </source>
</reference>
<protein>
    <submittedName>
        <fullName evidence="2">VOC family protein</fullName>
    </submittedName>
</protein>
<dbReference type="InterPro" id="IPR037523">
    <property type="entry name" value="VOC_core"/>
</dbReference>
<dbReference type="RefSeq" id="WP_144048605.1">
    <property type="nucleotide sequence ID" value="NZ_CP041614.1"/>
</dbReference>
<evidence type="ECO:0000313" key="2">
    <source>
        <dbReference type="EMBL" id="QDO86318.1"/>
    </source>
</evidence>
<sequence>MENPSTLLVVKNLQESKLFYVNILGLDLVSESDSCIKLLAGTHEVLMFQGTLPAINYQHGYNSSSTLVFTVKNLDEKINELKNHGVEFIHDVPNQNDWGRYSAFKDPSGIVHELFEFFS</sequence>
<dbReference type="InterPro" id="IPR004360">
    <property type="entry name" value="Glyas_Fos-R_dOase_dom"/>
</dbReference>
<dbReference type="PROSITE" id="PS51819">
    <property type="entry name" value="VOC"/>
    <property type="match status" value="1"/>
</dbReference>
<accession>A0ABX5X4Q7</accession>
<dbReference type="Pfam" id="PF00903">
    <property type="entry name" value="Glyoxalase"/>
    <property type="match status" value="1"/>
</dbReference>
<dbReference type="Proteomes" id="UP000315947">
    <property type="component" value="Chromosome"/>
</dbReference>
<name>A0ABX5X4Q7_9GAMM</name>
<dbReference type="Gene3D" id="3.10.180.10">
    <property type="entry name" value="2,3-Dihydroxybiphenyl 1,2-Dioxygenase, domain 1"/>
    <property type="match status" value="1"/>
</dbReference>
<evidence type="ECO:0000259" key="1">
    <source>
        <dbReference type="PROSITE" id="PS51819"/>
    </source>
</evidence>
<dbReference type="SUPFAM" id="SSF54593">
    <property type="entry name" value="Glyoxalase/Bleomycin resistance protein/Dihydroxybiphenyl dioxygenase"/>
    <property type="match status" value="1"/>
</dbReference>
<proteinExistence type="predicted"/>